<feature type="transmembrane region" description="Helical" evidence="1">
    <location>
        <begin position="22"/>
        <end position="49"/>
    </location>
</feature>
<dbReference type="Proteomes" id="UP000008932">
    <property type="component" value="Chromosome"/>
</dbReference>
<keyword evidence="1" id="KW-0812">Transmembrane</keyword>
<dbReference type="Pfam" id="PF06796">
    <property type="entry name" value="NapE"/>
    <property type="match status" value="1"/>
</dbReference>
<proteinExistence type="predicted"/>
<dbReference type="SMR" id="A0A4P1SAM6"/>
<dbReference type="AlphaFoldDB" id="A0A4P1SAM6"/>
<dbReference type="EMBL" id="CP002881">
    <property type="protein sequence ID" value="AEJ04542.1"/>
    <property type="molecule type" value="Genomic_DNA"/>
</dbReference>
<sequence length="59" mass="6514">MTVTPNDTRPSVASTKRDETRLFVFLIVFLFPILSVALVSGYGFIVWIVQMIFGPPGPA</sequence>
<dbReference type="GeneID" id="66820443"/>
<dbReference type="InterPro" id="IPR004448">
    <property type="entry name" value="Nitrate_reductase_NapE"/>
</dbReference>
<reference key="2">
    <citation type="submission" date="2011-06" db="EMBL/GenBank/DDBJ databases">
        <title>Complete Genome Sequence of Pseudomonas stutzeri Strain CGMCC 1.1803.</title>
        <authorList>
            <person name="Yan Y."/>
            <person name="Chen M."/>
            <person name="Lu W."/>
            <person name="Zhang W."/>
            <person name="Ping S."/>
            <person name="Lin M."/>
        </authorList>
    </citation>
    <scope>NUCLEOTIDE SEQUENCE</scope>
    <source>
        <strain>ATCC 17588</strain>
    </source>
</reference>
<gene>
    <name evidence="2" type="primary">napE</name>
    <name evidence="2" type="ordered locus">PSTAB_1261</name>
</gene>
<evidence type="ECO:0000313" key="2">
    <source>
        <dbReference type="EMBL" id="AEJ04542.1"/>
    </source>
</evidence>
<dbReference type="NCBIfam" id="TIGR02973">
    <property type="entry name" value="nitrate_rd_NapE"/>
    <property type="match status" value="1"/>
</dbReference>
<evidence type="ECO:0000313" key="3">
    <source>
        <dbReference type="Proteomes" id="UP000008932"/>
    </source>
</evidence>
<reference evidence="3" key="3">
    <citation type="submission" date="2011-06" db="EMBL/GenBank/DDBJ databases">
        <title>Complete genome sequence of Pseudomonas stutzeri strain CGMCC 1.1803.</title>
        <authorList>
            <person name="Yan Y."/>
            <person name="Chen M."/>
            <person name="Lu W."/>
            <person name="Zhang W."/>
            <person name="Ping S."/>
            <person name="Lin M."/>
        </authorList>
    </citation>
    <scope>NUCLEOTIDE SEQUENCE [LARGE SCALE GENOMIC DNA]</scope>
    <source>
        <strain evidence="3">ATCC 17588 / DSM 5190 / CCUG 11256 / JCM 5965 / LMG 11199 / NCIMB 11358 / Stanier 221</strain>
    </source>
</reference>
<dbReference type="KEGG" id="psz:PSTAB_1261"/>
<name>A0A4P1SAM6_STUS2</name>
<organism evidence="2 3">
    <name type="scientific">Stutzerimonas stutzeri (strain ATCC 17588 / DSM 5190 / CCUG 11256 / JCM 5965 / LMG 11199 / NBRC 14165 / NCIMB 11358 / Stanier 221)</name>
    <name type="common">Pseudomonas stutzeri</name>
    <dbReference type="NCBI Taxonomy" id="96563"/>
    <lineage>
        <taxon>Bacteria</taxon>
        <taxon>Pseudomonadati</taxon>
        <taxon>Pseudomonadota</taxon>
        <taxon>Gammaproteobacteria</taxon>
        <taxon>Pseudomonadales</taxon>
        <taxon>Pseudomonadaceae</taxon>
        <taxon>Stutzerimonas</taxon>
    </lineage>
</organism>
<protein>
    <submittedName>
        <fullName evidence="2">Periplasmic nitrate reductase NapE subunit</fullName>
    </submittedName>
</protein>
<keyword evidence="1" id="KW-1133">Transmembrane helix</keyword>
<dbReference type="InterPro" id="IPR010649">
    <property type="entry name" value="NapE_TorE"/>
</dbReference>
<keyword evidence="1" id="KW-0472">Membrane</keyword>
<dbReference type="PATRIC" id="fig|316.105.peg.1265"/>
<accession>A0A4P1SAM6</accession>
<evidence type="ECO:0000256" key="1">
    <source>
        <dbReference type="SAM" id="Phobius"/>
    </source>
</evidence>
<reference evidence="2 3" key="1">
    <citation type="journal article" date="2011" name="J. Bacteriol.">
        <title>Complete Genome Sequence of the Type Strain Pseudomonas stutzeri CGMCC 1.1803.</title>
        <authorList>
            <person name="Chen M."/>
            <person name="Yan Y."/>
            <person name="Zhang W."/>
            <person name="Lu W."/>
            <person name="Wang J."/>
            <person name="Ping S."/>
            <person name="Lin M."/>
        </authorList>
    </citation>
    <scope>NUCLEOTIDE SEQUENCE [LARGE SCALE GENOMIC DNA]</scope>
    <source>
        <strain evidence="3">ATCC 17588 / DSM 5190 / CCUG 11256 / JCM 5965 / LMG 11199 / NCIMB 11358 / Stanier 221</strain>
    </source>
</reference>
<dbReference type="RefSeq" id="WP_011912449.1">
    <property type="nucleotide sequence ID" value="NZ_AP024722.1"/>
</dbReference>